<dbReference type="SUPFAM" id="SSF55031">
    <property type="entry name" value="Bacterial exopeptidase dimerisation domain"/>
    <property type="match status" value="1"/>
</dbReference>
<dbReference type="CDD" id="cd03886">
    <property type="entry name" value="M20_Acy1"/>
    <property type="match status" value="1"/>
</dbReference>
<dbReference type="InterPro" id="IPR002933">
    <property type="entry name" value="Peptidase_M20"/>
</dbReference>
<dbReference type="EMBL" id="FZNO01000039">
    <property type="protein sequence ID" value="SNR91918.1"/>
    <property type="molecule type" value="Genomic_DNA"/>
</dbReference>
<dbReference type="InterPro" id="IPR011650">
    <property type="entry name" value="Peptidase_M20_dimer"/>
</dbReference>
<dbReference type="Pfam" id="PF01546">
    <property type="entry name" value="Peptidase_M20"/>
    <property type="match status" value="1"/>
</dbReference>
<dbReference type="InterPro" id="IPR017439">
    <property type="entry name" value="Amidohydrolase"/>
</dbReference>
<gene>
    <name evidence="4" type="ORF">SAMN06272737_13925</name>
</gene>
<dbReference type="RefSeq" id="WP_089338809.1">
    <property type="nucleotide sequence ID" value="NZ_FZNO01000039.1"/>
</dbReference>
<dbReference type="NCBIfam" id="TIGR01891">
    <property type="entry name" value="amidohydrolases"/>
    <property type="match status" value="1"/>
</dbReference>
<evidence type="ECO:0000256" key="2">
    <source>
        <dbReference type="PIRSR" id="PIRSR005962-1"/>
    </source>
</evidence>
<dbReference type="OrthoDB" id="9777385at2"/>
<dbReference type="Gene3D" id="3.40.630.10">
    <property type="entry name" value="Zn peptidases"/>
    <property type="match status" value="1"/>
</dbReference>
<dbReference type="GO" id="GO:0050118">
    <property type="term" value="F:N-acetyldiaminopimelate deacetylase activity"/>
    <property type="evidence" value="ECO:0007669"/>
    <property type="project" value="UniProtKB-ARBA"/>
</dbReference>
<dbReference type="AlphaFoldDB" id="A0A239AA14"/>
<comment type="cofactor">
    <cofactor evidence="2">
        <name>Mn(2+)</name>
        <dbReference type="ChEBI" id="CHEBI:29035"/>
    </cofactor>
    <text evidence="2">The Mn(2+) ion enhances activity.</text>
</comment>
<sequence length="414" mass="43118">MTHITSSPAALRVDADVLAPDLTDLRHALHAEPEVGLVLPRTQQRVLDALGDLPLEISTGTRTTSVTAVLRGTGAGGSSGPVVLLRADMDALPVQEDSGLSFASRIPGAMHACGHDLHTTMLVGAAHLLARHRDRLAGDVVLMFQPGEEGCDGAAVMLEEGVLGAAGRAVDAAFALHVFSALVPQGHFVTRPGPILSASDGLFVTVRGAGGHGSTPHRAKDPVTAAAEMVTALQTMVTRQFDVFDPVVLTVGALHAGTRRNVIPETATLEATVRTFSTAARQAMSTAVPRLLQGIAAAHGVEVDVRYEAEYPVTVTDPDETAFAAATLSEVFEPARHATLAHPLTGSEDFSRVLDLVPGSFVGLGAVASGLDPQTAPFNHSPQARFDDAVLPDGALAYAEFALRRTALIPDPVL</sequence>
<proteinExistence type="predicted"/>
<keyword evidence="5" id="KW-1185">Reference proteome</keyword>
<organism evidence="4 5">
    <name type="scientific">Blastococcus mobilis</name>
    <dbReference type="NCBI Taxonomy" id="1938746"/>
    <lineage>
        <taxon>Bacteria</taxon>
        <taxon>Bacillati</taxon>
        <taxon>Actinomycetota</taxon>
        <taxon>Actinomycetes</taxon>
        <taxon>Geodermatophilales</taxon>
        <taxon>Geodermatophilaceae</taxon>
        <taxon>Blastococcus</taxon>
    </lineage>
</organism>
<name>A0A239AA14_9ACTN</name>
<keyword evidence="2" id="KW-0464">Manganese</keyword>
<dbReference type="Proteomes" id="UP000198403">
    <property type="component" value="Unassembled WGS sequence"/>
</dbReference>
<feature type="binding site" evidence="2">
    <location>
        <position position="149"/>
    </location>
    <ligand>
        <name>Mn(2+)</name>
        <dbReference type="ChEBI" id="CHEBI:29035"/>
        <label>2</label>
    </ligand>
</feature>
<dbReference type="SUPFAM" id="SSF53187">
    <property type="entry name" value="Zn-dependent exopeptidases"/>
    <property type="match status" value="1"/>
</dbReference>
<dbReference type="PIRSF" id="PIRSF005962">
    <property type="entry name" value="Pept_M20D_amidohydro"/>
    <property type="match status" value="1"/>
</dbReference>
<dbReference type="Pfam" id="PF07687">
    <property type="entry name" value="M20_dimer"/>
    <property type="match status" value="1"/>
</dbReference>
<dbReference type="GO" id="GO:0046872">
    <property type="term" value="F:metal ion binding"/>
    <property type="evidence" value="ECO:0007669"/>
    <property type="project" value="UniProtKB-KW"/>
</dbReference>
<protein>
    <submittedName>
        <fullName evidence="4">Hippurate hydrolase</fullName>
    </submittedName>
</protein>
<accession>A0A239AA14</accession>
<evidence type="ECO:0000313" key="5">
    <source>
        <dbReference type="Proteomes" id="UP000198403"/>
    </source>
</evidence>
<dbReference type="GO" id="GO:0019877">
    <property type="term" value="P:diaminopimelate biosynthetic process"/>
    <property type="evidence" value="ECO:0007669"/>
    <property type="project" value="UniProtKB-ARBA"/>
</dbReference>
<keyword evidence="2" id="KW-0479">Metal-binding</keyword>
<evidence type="ECO:0000259" key="3">
    <source>
        <dbReference type="Pfam" id="PF07687"/>
    </source>
</evidence>
<reference evidence="4 5" key="1">
    <citation type="submission" date="2017-06" db="EMBL/GenBank/DDBJ databases">
        <authorList>
            <person name="Kim H.J."/>
            <person name="Triplett B.A."/>
        </authorList>
    </citation>
    <scope>NUCLEOTIDE SEQUENCE [LARGE SCALE GENOMIC DNA]</scope>
    <source>
        <strain evidence="4 5">DSM 44272</strain>
    </source>
</reference>
<feature type="binding site" evidence="2">
    <location>
        <position position="380"/>
    </location>
    <ligand>
        <name>Mn(2+)</name>
        <dbReference type="ChEBI" id="CHEBI:29035"/>
        <label>2</label>
    </ligand>
</feature>
<evidence type="ECO:0000313" key="4">
    <source>
        <dbReference type="EMBL" id="SNR91918.1"/>
    </source>
</evidence>
<dbReference type="Gene3D" id="3.30.70.360">
    <property type="match status" value="1"/>
</dbReference>
<keyword evidence="1 4" id="KW-0378">Hydrolase</keyword>
<evidence type="ECO:0000256" key="1">
    <source>
        <dbReference type="ARBA" id="ARBA00022801"/>
    </source>
</evidence>
<feature type="binding site" evidence="2">
    <location>
        <position position="177"/>
    </location>
    <ligand>
        <name>Mn(2+)</name>
        <dbReference type="ChEBI" id="CHEBI:29035"/>
        <label>2</label>
    </ligand>
</feature>
<dbReference type="InterPro" id="IPR036264">
    <property type="entry name" value="Bact_exopeptidase_dim_dom"/>
</dbReference>
<dbReference type="PANTHER" id="PTHR11014">
    <property type="entry name" value="PEPTIDASE M20 FAMILY MEMBER"/>
    <property type="match status" value="1"/>
</dbReference>
<feature type="binding site" evidence="2">
    <location>
        <position position="113"/>
    </location>
    <ligand>
        <name>Mn(2+)</name>
        <dbReference type="ChEBI" id="CHEBI:29035"/>
        <label>2</label>
    </ligand>
</feature>
<dbReference type="PANTHER" id="PTHR11014:SF63">
    <property type="entry name" value="METALLOPEPTIDASE, PUTATIVE (AFU_ORTHOLOGUE AFUA_6G09600)-RELATED"/>
    <property type="match status" value="1"/>
</dbReference>
<feature type="domain" description="Peptidase M20 dimerisation" evidence="3">
    <location>
        <begin position="202"/>
        <end position="282"/>
    </location>
</feature>
<feature type="binding site" evidence="2">
    <location>
        <position position="115"/>
    </location>
    <ligand>
        <name>Mn(2+)</name>
        <dbReference type="ChEBI" id="CHEBI:29035"/>
        <label>2</label>
    </ligand>
</feature>
<dbReference type="FunFam" id="3.30.70.360:FF:000001">
    <property type="entry name" value="N-acetyldiaminopimelate deacetylase"/>
    <property type="match status" value="1"/>
</dbReference>